<organism evidence="3">
    <name type="scientific">Oscillatoriales cyanobacterium SpSt-418</name>
    <dbReference type="NCBI Taxonomy" id="2282169"/>
    <lineage>
        <taxon>Bacteria</taxon>
        <taxon>Bacillati</taxon>
        <taxon>Cyanobacteriota</taxon>
        <taxon>Cyanophyceae</taxon>
        <taxon>Oscillatoriophycideae</taxon>
        <taxon>Oscillatoriales</taxon>
    </lineage>
</organism>
<evidence type="ECO:0000313" key="3">
    <source>
        <dbReference type="EMBL" id="HFM96969.1"/>
    </source>
</evidence>
<dbReference type="InterPro" id="IPR011006">
    <property type="entry name" value="CheY-like_superfamily"/>
</dbReference>
<evidence type="ECO:0000259" key="2">
    <source>
        <dbReference type="PROSITE" id="PS50110"/>
    </source>
</evidence>
<dbReference type="PANTHER" id="PTHR45566:SF1">
    <property type="entry name" value="HTH-TYPE TRANSCRIPTIONAL REGULATOR YHJB-RELATED"/>
    <property type="match status" value="1"/>
</dbReference>
<reference evidence="3" key="1">
    <citation type="journal article" date="2020" name="mSystems">
        <title>Genome- and Community-Level Interaction Insights into Carbon Utilization and Element Cycling Functions of Hydrothermarchaeota in Hydrothermal Sediment.</title>
        <authorList>
            <person name="Zhou Z."/>
            <person name="Liu Y."/>
            <person name="Xu W."/>
            <person name="Pan J."/>
            <person name="Luo Z.H."/>
            <person name="Li M."/>
        </authorList>
    </citation>
    <scope>NUCLEOTIDE SEQUENCE [LARGE SCALE GENOMIC DNA]</scope>
    <source>
        <strain evidence="3">SpSt-418</strain>
    </source>
</reference>
<dbReference type="PROSITE" id="PS50110">
    <property type="entry name" value="RESPONSE_REGULATORY"/>
    <property type="match status" value="1"/>
</dbReference>
<dbReference type="InterPro" id="IPR051015">
    <property type="entry name" value="EvgA-like"/>
</dbReference>
<name>A0A7C3KBF8_9CYAN</name>
<gene>
    <name evidence="3" type="ORF">ENR64_04230</name>
</gene>
<feature type="domain" description="Response regulatory" evidence="2">
    <location>
        <begin position="12"/>
        <end position="140"/>
    </location>
</feature>
<accession>A0A7C3KBF8</accession>
<dbReference type="PANTHER" id="PTHR45566">
    <property type="entry name" value="HTH-TYPE TRANSCRIPTIONAL REGULATOR YHJB-RELATED"/>
    <property type="match status" value="1"/>
</dbReference>
<proteinExistence type="predicted"/>
<dbReference type="SUPFAM" id="SSF52172">
    <property type="entry name" value="CheY-like"/>
    <property type="match status" value="1"/>
</dbReference>
<dbReference type="AlphaFoldDB" id="A0A7C3KBF8"/>
<dbReference type="Gene3D" id="1.10.10.10">
    <property type="entry name" value="Winged helix-like DNA-binding domain superfamily/Winged helix DNA-binding domain"/>
    <property type="match status" value="1"/>
</dbReference>
<protein>
    <submittedName>
        <fullName evidence="3">Response regulator transcription factor</fullName>
    </submittedName>
</protein>
<dbReference type="EMBL" id="DSRU01000049">
    <property type="protein sequence ID" value="HFM96969.1"/>
    <property type="molecule type" value="Genomic_DNA"/>
</dbReference>
<dbReference type="Gene3D" id="3.40.50.2300">
    <property type="match status" value="1"/>
</dbReference>
<comment type="caution">
    <text evidence="3">The sequence shown here is derived from an EMBL/GenBank/DDBJ whole genome shotgun (WGS) entry which is preliminary data.</text>
</comment>
<keyword evidence="1" id="KW-0597">Phosphoprotein</keyword>
<dbReference type="InterPro" id="IPR001789">
    <property type="entry name" value="Sig_transdc_resp-reg_receiver"/>
</dbReference>
<dbReference type="InterPro" id="IPR036388">
    <property type="entry name" value="WH-like_DNA-bd_sf"/>
</dbReference>
<sequence length="224" mass="25443">MNSPSSQESNPYFLVVDDHEAILKGTVPALRERYPKAKVLMAQDRQTAQQILNQFPLDLVVVDLSLPESLGQVASPEIGMQWLELLMQHAVTKPNILVVSTNIKPLVRLTPKINIYEGGFVAMDKSLPIQELLKLADLSLRGSIYLPLEVRSRPEFDRRWLEVLTLKFQHGLSDRAIRERMGIAERTLRNYWVRIQDALEVVDDPDKDLRVQIELAARAAGLIN</sequence>
<feature type="modified residue" description="4-aspartylphosphate" evidence="1">
    <location>
        <position position="63"/>
    </location>
</feature>
<dbReference type="GO" id="GO:0000160">
    <property type="term" value="P:phosphorelay signal transduction system"/>
    <property type="evidence" value="ECO:0007669"/>
    <property type="project" value="InterPro"/>
</dbReference>
<evidence type="ECO:0000256" key="1">
    <source>
        <dbReference type="PROSITE-ProRule" id="PRU00169"/>
    </source>
</evidence>